<organism evidence="1 2">
    <name type="scientific">Metallosphaera hakonensis JCM 8857 = DSM 7519</name>
    <dbReference type="NCBI Taxonomy" id="1293036"/>
    <lineage>
        <taxon>Archaea</taxon>
        <taxon>Thermoproteota</taxon>
        <taxon>Thermoprotei</taxon>
        <taxon>Sulfolobales</taxon>
        <taxon>Sulfolobaceae</taxon>
        <taxon>Metallosphaera</taxon>
    </lineage>
</organism>
<name>A0A2U9ISV6_9CREN</name>
<dbReference type="OrthoDB" id="43840at2157"/>
<dbReference type="KEGG" id="mhk:DFR87_04725"/>
<evidence type="ECO:0008006" key="3">
    <source>
        <dbReference type="Google" id="ProtNLM"/>
    </source>
</evidence>
<dbReference type="InterPro" id="IPR043519">
    <property type="entry name" value="NT_sf"/>
</dbReference>
<evidence type="ECO:0000313" key="2">
    <source>
        <dbReference type="Proteomes" id="UP000247586"/>
    </source>
</evidence>
<keyword evidence="2" id="KW-1185">Reference proteome</keyword>
<accession>A0A2U9ISV6</accession>
<dbReference type="Gene3D" id="3.30.460.40">
    <property type="match status" value="1"/>
</dbReference>
<sequence>MRRGVKFLSKYYPDYLLIGRVARNIYAIPETTLDIDFLVDLDDKLRLSELMQNLPLDSQIFPKDLGHWQYRLVVRGIRIDLVKPKGFILTEEVISRRRIVNLEKVGKIQVISPEDLALLYVLASMERGVRDLIKAKDVMDYSRARHDFNTDYFLKRCNEHKVIPLCIKLISLDKVDKFPVL</sequence>
<reference evidence="1" key="1">
    <citation type="submission" date="2018-05" db="EMBL/GenBank/DDBJ databases">
        <title>Complete Genome Sequences of Extremely Thermoacidophilic, Metal-Mobilizing Type-Strain Members of the Archaeal Family Sulfolobaceae: Acidianus brierleyi DSM-1651T, Acidianus sulfidivorans DSM-18786T, Metallosphaera hakonensis DSM-7519T, and Metallosphaera prunae DSM-10039T.</title>
        <authorList>
            <person name="Counts J.A."/>
            <person name="Kelly R.M."/>
        </authorList>
    </citation>
    <scope>NUCLEOTIDE SEQUENCE [LARGE SCALE GENOMIC DNA]</scope>
    <source>
        <strain evidence="1">HO1-1</strain>
    </source>
</reference>
<gene>
    <name evidence="1" type="ORF">DFR87_04725</name>
</gene>
<evidence type="ECO:0000313" key="1">
    <source>
        <dbReference type="EMBL" id="AWR99115.1"/>
    </source>
</evidence>
<dbReference type="Proteomes" id="UP000247586">
    <property type="component" value="Chromosome"/>
</dbReference>
<dbReference type="AlphaFoldDB" id="A0A2U9ISV6"/>
<dbReference type="STRING" id="1293036.GCA_001315825_01525"/>
<dbReference type="EMBL" id="CP029287">
    <property type="protein sequence ID" value="AWR99115.1"/>
    <property type="molecule type" value="Genomic_DNA"/>
</dbReference>
<protein>
    <recommendedName>
        <fullName evidence="3">Nucleotidyltransferase</fullName>
    </recommendedName>
</protein>
<dbReference type="SUPFAM" id="SSF81301">
    <property type="entry name" value="Nucleotidyltransferase"/>
    <property type="match status" value="1"/>
</dbReference>
<proteinExistence type="predicted"/>